<feature type="transmembrane region" description="Helical" evidence="1">
    <location>
        <begin position="35"/>
        <end position="53"/>
    </location>
</feature>
<dbReference type="EMBL" id="MWUE01000023">
    <property type="protein sequence ID" value="OQP32108.1"/>
    <property type="molecule type" value="Genomic_DNA"/>
</dbReference>
<sequence>MNWTHVLLAGYAGAVISAVVALMRKKGWIGRISAIVLTLAAIALWNVMDAYYLKNQTNQNIDQQLDAAMASMPTWQVLKEQEPEKVEQIRAQAALMIKAGKREQQVIDSIQPQILAIQKNRLAYAPDEQVVAVMQVNVAQIEAVQQVSDDACYRFLFPEVKGGINPTKLIPQTVMSQRIKADVAMMRAAWGPDKHIVTSEERQHAQLSARKVIQMMVPTYGQNLEILNDPRKGAEKEKITCNLYKDLWRNVLALPQNEAAGIIRMAMTAE</sequence>
<accession>A0A1V9DE82</accession>
<evidence type="ECO:0000313" key="3">
    <source>
        <dbReference type="Proteomes" id="UP000192769"/>
    </source>
</evidence>
<keyword evidence="1" id="KW-0812">Transmembrane</keyword>
<feature type="transmembrane region" description="Helical" evidence="1">
    <location>
        <begin position="6"/>
        <end position="23"/>
    </location>
</feature>
<evidence type="ECO:0000313" key="2">
    <source>
        <dbReference type="EMBL" id="OQP32108.1"/>
    </source>
</evidence>
<name>A0A1V9DE82_9GAMM</name>
<keyword evidence="3" id="KW-1185">Reference proteome</keyword>
<reference evidence="2 3" key="1">
    <citation type="submission" date="2017-02" db="EMBL/GenBank/DDBJ databases">
        <title>Whole genome shotgun sequence of Pantoea agglomerans strain AS1 isolated from a cycad, Zamia floridana in Central Florida, USA.</title>
        <authorList>
            <person name="Lata P."/>
            <person name="Govindarajan S."/>
            <person name="Qi F."/>
            <person name="Li J.-L."/>
            <person name="Maurya S.K."/>
            <person name="Sahoo M.K."/>
        </authorList>
    </citation>
    <scope>NUCLEOTIDE SEQUENCE [LARGE SCALE GENOMIC DNA]</scope>
    <source>
        <strain evidence="2 3">AS1</strain>
    </source>
</reference>
<dbReference type="OrthoDB" id="6477852at2"/>
<proteinExistence type="predicted"/>
<organism evidence="2 3">
    <name type="scientific">Pantoea latae</name>
    <dbReference type="NCBI Taxonomy" id="1964541"/>
    <lineage>
        <taxon>Bacteria</taxon>
        <taxon>Pseudomonadati</taxon>
        <taxon>Pseudomonadota</taxon>
        <taxon>Gammaproteobacteria</taxon>
        <taxon>Enterobacterales</taxon>
        <taxon>Erwiniaceae</taxon>
        <taxon>Pantoea</taxon>
    </lineage>
</organism>
<protein>
    <submittedName>
        <fullName evidence="2">Topoisomerase II</fullName>
    </submittedName>
</protein>
<dbReference type="RefSeq" id="WP_081140536.1">
    <property type="nucleotide sequence ID" value="NZ_MWUE01000023.1"/>
</dbReference>
<keyword evidence="1" id="KW-1133">Transmembrane helix</keyword>
<dbReference type="GO" id="GO:0016853">
    <property type="term" value="F:isomerase activity"/>
    <property type="evidence" value="ECO:0007669"/>
    <property type="project" value="UniProtKB-KW"/>
</dbReference>
<keyword evidence="1" id="KW-0472">Membrane</keyword>
<dbReference type="AlphaFoldDB" id="A0A1V9DE82"/>
<keyword evidence="2" id="KW-0413">Isomerase</keyword>
<gene>
    <name evidence="2" type="ORF">B2J69_15430</name>
</gene>
<comment type="caution">
    <text evidence="2">The sequence shown here is derived from an EMBL/GenBank/DDBJ whole genome shotgun (WGS) entry which is preliminary data.</text>
</comment>
<dbReference type="Proteomes" id="UP000192769">
    <property type="component" value="Unassembled WGS sequence"/>
</dbReference>
<evidence type="ECO:0000256" key="1">
    <source>
        <dbReference type="SAM" id="Phobius"/>
    </source>
</evidence>